<organism evidence="2 3">
    <name type="scientific">Paraburkholderia largidicola</name>
    <dbReference type="NCBI Taxonomy" id="3014751"/>
    <lineage>
        <taxon>Bacteria</taxon>
        <taxon>Pseudomonadati</taxon>
        <taxon>Pseudomonadota</taxon>
        <taxon>Betaproteobacteria</taxon>
        <taxon>Burkholderiales</taxon>
        <taxon>Burkholderiaceae</taxon>
        <taxon>Paraburkholderia</taxon>
    </lineage>
</organism>
<dbReference type="EMBL" id="AP023174">
    <property type="protein sequence ID" value="BCF88702.1"/>
    <property type="molecule type" value="Genomic_DNA"/>
</dbReference>
<dbReference type="KEGG" id="plad:PPGU16_17690"/>
<name>A0A7I8BJB4_9BURK</name>
<protein>
    <recommendedName>
        <fullName evidence="4">Transposase</fullName>
    </recommendedName>
</protein>
<gene>
    <name evidence="2" type="ORF">PPGU16_17690</name>
</gene>
<evidence type="ECO:0000313" key="2">
    <source>
        <dbReference type="EMBL" id="BCF88702.1"/>
    </source>
</evidence>
<evidence type="ECO:0008006" key="4">
    <source>
        <dbReference type="Google" id="ProtNLM"/>
    </source>
</evidence>
<feature type="compositionally biased region" description="Basic and acidic residues" evidence="1">
    <location>
        <begin position="1"/>
        <end position="12"/>
    </location>
</feature>
<dbReference type="AlphaFoldDB" id="A0A7I8BJB4"/>
<accession>A0A7I8BJB4</accession>
<reference evidence="2 3" key="1">
    <citation type="journal article" date="2020" name="Genes (Basel)">
        <title>Genomic Comparison of Insect Gut Symbionts from Divergent Burkholderia Subclades.</title>
        <authorList>
            <person name="Takeshita K."/>
            <person name="Kikuchi Y."/>
        </authorList>
    </citation>
    <scope>NUCLEOTIDE SEQUENCE [LARGE SCALE GENOMIC DNA]</scope>
    <source>
        <strain evidence="2 3">PGU16</strain>
    </source>
</reference>
<evidence type="ECO:0000313" key="3">
    <source>
        <dbReference type="Proteomes" id="UP000510888"/>
    </source>
</evidence>
<feature type="region of interest" description="Disordered" evidence="1">
    <location>
        <begin position="1"/>
        <end position="22"/>
    </location>
</feature>
<keyword evidence="3" id="KW-1185">Reference proteome</keyword>
<evidence type="ECO:0000256" key="1">
    <source>
        <dbReference type="SAM" id="MobiDB-lite"/>
    </source>
</evidence>
<sequence>MTDADAQRRANEALRTARARAGDNEEAVKGELLSMMRRDEQLHEALTVLGLARLRELQKPRH</sequence>
<dbReference type="Proteomes" id="UP000510888">
    <property type="component" value="Chromosome 1"/>
</dbReference>
<dbReference type="RefSeq" id="WP_180719693.1">
    <property type="nucleotide sequence ID" value="NZ_AP023174.1"/>
</dbReference>
<proteinExistence type="predicted"/>